<dbReference type="InParanoid" id="A0A2H3CM30"/>
<dbReference type="EMBL" id="KZ293711">
    <property type="protein sequence ID" value="PBK82930.1"/>
    <property type="molecule type" value="Genomic_DNA"/>
</dbReference>
<keyword evidence="1" id="KW-1133">Transmembrane helix</keyword>
<dbReference type="PANTHER" id="PTHR35041:SF6">
    <property type="entry name" value="FORMYLMETHIONINE DEFORMYLASE-LIKE PROTEIN-RELATED"/>
    <property type="match status" value="1"/>
</dbReference>
<proteinExistence type="predicted"/>
<sequence length="514" mass="56664">MQRSNTSKPKGQAEETIELITHSHMRNRLSLSTFESPPPSPVTTTPSPTVKTILCRGKPMGMVGMLLGAGLTAAIHHAFLTILQGRDAQEQFWIKNSSNALSTLVHWLCAGSVSISLTQLTWLFLCSRPFTVKQLNHLFGLPDPIQTLRLILSWRIVPIVIMALVLQALTLISILAPNALEVGSGSPRNDIISVPTVSFSNGDAWTTGPEMRCTFSMSMAWERILSRSFESDSLIGWNAPAGCGSACNYTIEYAAPALRCSDISQDEIFDDGDGPSGPSNPSAILRSANSTVDTAVYNATTSPIYDVWDFTMAWRTYHNSSENITVAEISTGASYMVIMGWLQDQLVGDIRFMSIGGARWIPKTKVLTSDLFFINETAQTFSPNPQNMSQALEEVMLNATIAFISSEGEMTFVEASVAQDQLVWVYQSPRLWIPYGIALNNDVRDLGFSAIAKATRNKDLDDVFGAGADEDVNEDALLQYGLQRTDKRDDQNGKKHNMILTWIKGTTVKWQRKF</sequence>
<feature type="transmembrane region" description="Helical" evidence="1">
    <location>
        <begin position="104"/>
        <end position="125"/>
    </location>
</feature>
<evidence type="ECO:0000313" key="3">
    <source>
        <dbReference type="Proteomes" id="UP000217790"/>
    </source>
</evidence>
<keyword evidence="1" id="KW-0472">Membrane</keyword>
<accession>A0A2H3CM30</accession>
<dbReference type="PANTHER" id="PTHR35041">
    <property type="entry name" value="MEDIATOR OF RNA POLYMERASE II TRANSCRIPTION SUBUNIT 1"/>
    <property type="match status" value="1"/>
</dbReference>
<dbReference type="OrthoDB" id="3158487at2759"/>
<keyword evidence="3" id="KW-1185">Reference proteome</keyword>
<dbReference type="AlphaFoldDB" id="A0A2H3CM30"/>
<feature type="transmembrane region" description="Helical" evidence="1">
    <location>
        <begin position="63"/>
        <end position="84"/>
    </location>
</feature>
<feature type="transmembrane region" description="Helical" evidence="1">
    <location>
        <begin position="156"/>
        <end position="176"/>
    </location>
</feature>
<evidence type="ECO:0000256" key="1">
    <source>
        <dbReference type="SAM" id="Phobius"/>
    </source>
</evidence>
<dbReference type="STRING" id="47427.A0A2H3CM30"/>
<gene>
    <name evidence="2" type="ORF">ARMGADRAFT_1137913</name>
</gene>
<dbReference type="Proteomes" id="UP000217790">
    <property type="component" value="Unassembled WGS sequence"/>
</dbReference>
<reference evidence="3" key="1">
    <citation type="journal article" date="2017" name="Nat. Ecol. Evol.">
        <title>Genome expansion and lineage-specific genetic innovations in the forest pathogenic fungi Armillaria.</title>
        <authorList>
            <person name="Sipos G."/>
            <person name="Prasanna A.N."/>
            <person name="Walter M.C."/>
            <person name="O'Connor E."/>
            <person name="Balint B."/>
            <person name="Krizsan K."/>
            <person name="Kiss B."/>
            <person name="Hess J."/>
            <person name="Varga T."/>
            <person name="Slot J."/>
            <person name="Riley R."/>
            <person name="Boka B."/>
            <person name="Rigling D."/>
            <person name="Barry K."/>
            <person name="Lee J."/>
            <person name="Mihaltcheva S."/>
            <person name="LaButti K."/>
            <person name="Lipzen A."/>
            <person name="Waldron R."/>
            <person name="Moloney N.M."/>
            <person name="Sperisen C."/>
            <person name="Kredics L."/>
            <person name="Vagvoelgyi C."/>
            <person name="Patrignani A."/>
            <person name="Fitzpatrick D."/>
            <person name="Nagy I."/>
            <person name="Doyle S."/>
            <person name="Anderson J.B."/>
            <person name="Grigoriev I.V."/>
            <person name="Gueldener U."/>
            <person name="Muensterkoetter M."/>
            <person name="Nagy L.G."/>
        </authorList>
    </citation>
    <scope>NUCLEOTIDE SEQUENCE [LARGE SCALE GENOMIC DNA]</scope>
    <source>
        <strain evidence="3">Ar21-2</strain>
    </source>
</reference>
<keyword evidence="1" id="KW-0812">Transmembrane</keyword>
<name>A0A2H3CM30_ARMGA</name>
<evidence type="ECO:0000313" key="2">
    <source>
        <dbReference type="EMBL" id="PBK82930.1"/>
    </source>
</evidence>
<protein>
    <submittedName>
        <fullName evidence="2">Uncharacterized protein</fullName>
    </submittedName>
</protein>
<organism evidence="2 3">
    <name type="scientific">Armillaria gallica</name>
    <name type="common">Bulbous honey fungus</name>
    <name type="synonym">Armillaria bulbosa</name>
    <dbReference type="NCBI Taxonomy" id="47427"/>
    <lineage>
        <taxon>Eukaryota</taxon>
        <taxon>Fungi</taxon>
        <taxon>Dikarya</taxon>
        <taxon>Basidiomycota</taxon>
        <taxon>Agaricomycotina</taxon>
        <taxon>Agaricomycetes</taxon>
        <taxon>Agaricomycetidae</taxon>
        <taxon>Agaricales</taxon>
        <taxon>Marasmiineae</taxon>
        <taxon>Physalacriaceae</taxon>
        <taxon>Armillaria</taxon>
    </lineage>
</organism>